<dbReference type="InterPro" id="IPR002099">
    <property type="entry name" value="MutL/Mlh/PMS"/>
</dbReference>
<name>A0ABV8QSX4_9BACT</name>
<dbReference type="InterPro" id="IPR014721">
    <property type="entry name" value="Ribsml_uS5_D2-typ_fold_subgr"/>
</dbReference>
<evidence type="ECO:0000256" key="5">
    <source>
        <dbReference type="HAMAP-Rule" id="MF_00149"/>
    </source>
</evidence>
<dbReference type="NCBIfam" id="TIGR00585">
    <property type="entry name" value="mutl"/>
    <property type="match status" value="1"/>
</dbReference>
<dbReference type="InterPro" id="IPR020667">
    <property type="entry name" value="DNA_mismatch_repair_MutL"/>
</dbReference>
<dbReference type="Gene3D" id="3.30.1370.100">
    <property type="entry name" value="MutL, C-terminal domain, regulatory subdomain"/>
    <property type="match status" value="1"/>
</dbReference>
<dbReference type="GO" id="GO:0004519">
    <property type="term" value="F:endonuclease activity"/>
    <property type="evidence" value="ECO:0007669"/>
    <property type="project" value="UniProtKB-KW"/>
</dbReference>
<gene>
    <name evidence="5 8" type="primary">mutL</name>
    <name evidence="8" type="ORF">ACFOWM_07785</name>
</gene>
<reference evidence="9" key="1">
    <citation type="journal article" date="2019" name="Int. J. Syst. Evol. Microbiol.">
        <title>The Global Catalogue of Microorganisms (GCM) 10K type strain sequencing project: providing services to taxonomists for standard genome sequencing and annotation.</title>
        <authorList>
            <consortium name="The Broad Institute Genomics Platform"/>
            <consortium name="The Broad Institute Genome Sequencing Center for Infectious Disease"/>
            <person name="Wu L."/>
            <person name="Ma J."/>
        </authorList>
    </citation>
    <scope>NUCLEOTIDE SEQUENCE [LARGE SCALE GENOMIC DNA]</scope>
    <source>
        <strain evidence="9">CECT 8289</strain>
    </source>
</reference>
<dbReference type="Gene3D" id="3.30.565.10">
    <property type="entry name" value="Histidine kinase-like ATPase, C-terminal domain"/>
    <property type="match status" value="1"/>
</dbReference>
<evidence type="ECO:0000256" key="3">
    <source>
        <dbReference type="ARBA" id="ARBA00022763"/>
    </source>
</evidence>
<evidence type="ECO:0000313" key="9">
    <source>
        <dbReference type="Proteomes" id="UP001595907"/>
    </source>
</evidence>
<keyword evidence="8" id="KW-0540">Nuclease</keyword>
<dbReference type="InterPro" id="IPR013507">
    <property type="entry name" value="DNA_mismatch_S5_2-like"/>
</dbReference>
<proteinExistence type="inferred from homology"/>
<protein>
    <recommendedName>
        <fullName evidence="2 5">DNA mismatch repair protein MutL</fullName>
    </recommendedName>
</protein>
<dbReference type="Pfam" id="PF08676">
    <property type="entry name" value="MutL_C"/>
    <property type="match status" value="1"/>
</dbReference>
<dbReference type="Pfam" id="PF01119">
    <property type="entry name" value="DNA_mis_repair"/>
    <property type="match status" value="1"/>
</dbReference>
<dbReference type="SUPFAM" id="SSF118116">
    <property type="entry name" value="DNA mismatch repair protein MutL"/>
    <property type="match status" value="1"/>
</dbReference>
<feature type="domain" description="DNA mismatch repair protein S5" evidence="7">
    <location>
        <begin position="209"/>
        <end position="327"/>
    </location>
</feature>
<evidence type="ECO:0000259" key="6">
    <source>
        <dbReference type="SMART" id="SM00853"/>
    </source>
</evidence>
<keyword evidence="8" id="KW-0255">Endonuclease</keyword>
<dbReference type="SMART" id="SM00853">
    <property type="entry name" value="MutL_C"/>
    <property type="match status" value="1"/>
</dbReference>
<keyword evidence="9" id="KW-1185">Reference proteome</keyword>
<dbReference type="PROSITE" id="PS00058">
    <property type="entry name" value="DNA_MISMATCH_REPAIR_1"/>
    <property type="match status" value="1"/>
</dbReference>
<comment type="function">
    <text evidence="5">This protein is involved in the repair of mismatches in DNA. It is required for dam-dependent methyl-directed DNA mismatch repair. May act as a 'molecular matchmaker', a protein that promotes the formation of a stable complex between two or more DNA-binding proteins in an ATP-dependent manner without itself being part of a final effector complex.</text>
</comment>
<dbReference type="InterPro" id="IPR042120">
    <property type="entry name" value="MutL_C_dimsub"/>
</dbReference>
<dbReference type="Pfam" id="PF13589">
    <property type="entry name" value="HATPase_c_3"/>
    <property type="match status" value="1"/>
</dbReference>
<evidence type="ECO:0000259" key="7">
    <source>
        <dbReference type="SMART" id="SM01340"/>
    </source>
</evidence>
<accession>A0ABV8QSX4</accession>
<dbReference type="InterPro" id="IPR042121">
    <property type="entry name" value="MutL_C_regsub"/>
</dbReference>
<dbReference type="InterPro" id="IPR038973">
    <property type="entry name" value="MutL/Mlh/Pms-like"/>
</dbReference>
<dbReference type="Gene3D" id="3.30.1540.20">
    <property type="entry name" value="MutL, C-terminal domain, dimerisation subdomain"/>
    <property type="match status" value="1"/>
</dbReference>
<dbReference type="InterPro" id="IPR020568">
    <property type="entry name" value="Ribosomal_Su5_D2-typ_SF"/>
</dbReference>
<dbReference type="EMBL" id="JBHSCZ010000002">
    <property type="protein sequence ID" value="MFC4262772.1"/>
    <property type="molecule type" value="Genomic_DNA"/>
</dbReference>
<dbReference type="SUPFAM" id="SSF55874">
    <property type="entry name" value="ATPase domain of HSP90 chaperone/DNA topoisomerase II/histidine kinase"/>
    <property type="match status" value="1"/>
</dbReference>
<evidence type="ECO:0000313" key="8">
    <source>
        <dbReference type="EMBL" id="MFC4262772.1"/>
    </source>
</evidence>
<dbReference type="PANTHER" id="PTHR10073">
    <property type="entry name" value="DNA MISMATCH REPAIR PROTEIN MLH, PMS, MUTL"/>
    <property type="match status" value="1"/>
</dbReference>
<keyword evidence="8" id="KW-0378">Hydrolase</keyword>
<dbReference type="SUPFAM" id="SSF54211">
    <property type="entry name" value="Ribosomal protein S5 domain 2-like"/>
    <property type="match status" value="1"/>
</dbReference>
<dbReference type="InterPro" id="IPR014790">
    <property type="entry name" value="MutL_C"/>
</dbReference>
<keyword evidence="3 5" id="KW-0227">DNA damage</keyword>
<dbReference type="RefSeq" id="WP_379708545.1">
    <property type="nucleotide sequence ID" value="NZ_JBHSCZ010000002.1"/>
</dbReference>
<comment type="similarity">
    <text evidence="1 5">Belongs to the DNA mismatch repair MutL/HexB family.</text>
</comment>
<dbReference type="Gene3D" id="3.30.230.10">
    <property type="match status" value="1"/>
</dbReference>
<evidence type="ECO:0000256" key="1">
    <source>
        <dbReference type="ARBA" id="ARBA00006082"/>
    </source>
</evidence>
<sequence>MQDIIQLLPDNIANQIAAGEVIQRPASAVKELLENAVDAGATQIKLIVNDAGKALVQVIDNGKGMSELDARMAFERHATSKISHIDDLFQIKTMGFRGEALASIAAVAQVELKTKRAIDEVGVFVTIENSKVTQQEPVATENGTSIAMKNLFFNVPARRNFLKSNPAELKHIIDEFIRVAMAFPEIFFSLTSNGQQVFHLEKGTLKQRIVQILGNNYSAKLVSVQERTDYLDIIGFVGKPETAKKTRGDQYFFVNNRFIKSAYLNHAVMSAFAEMIPKDSFPMYALFIDLDPAQVDINVHPTKQEIKFEDEKIVYAFVQSAVKHALAQFSITPTLDFELDATIQHLDAVNKPISNQDKQSTASSKLFQTFTQKNQAHLVEKRSELGHWKDFYEKPIDTDFTPLSTQITSFTTTALHVDAPLPHADFLQLHQAYIVVANSNGYLLINQQNAHERILYERFSKAVEGTPISMQQSLFPVVIEVTPADAILLAALLPDLKQLGYQLEHFGNNSFVVQGTPADVQQAGETAAIEKLLEQYKHFSSDLKFSKREKLLRSLALQQSIKTGTVLGLKEMQQLATSLFLCDMPNVTPTGKPTYITFKKDEMDKMFGR</sequence>
<evidence type="ECO:0000256" key="2">
    <source>
        <dbReference type="ARBA" id="ARBA00021975"/>
    </source>
</evidence>
<organism evidence="8 9">
    <name type="scientific">Ferruginibacter yonginensis</name>
    <dbReference type="NCBI Taxonomy" id="1310416"/>
    <lineage>
        <taxon>Bacteria</taxon>
        <taxon>Pseudomonadati</taxon>
        <taxon>Bacteroidota</taxon>
        <taxon>Chitinophagia</taxon>
        <taxon>Chitinophagales</taxon>
        <taxon>Chitinophagaceae</taxon>
        <taxon>Ferruginibacter</taxon>
    </lineage>
</organism>
<dbReference type="InterPro" id="IPR037198">
    <property type="entry name" value="MutL_C_sf"/>
</dbReference>
<dbReference type="SMART" id="SM01340">
    <property type="entry name" value="DNA_mis_repair"/>
    <property type="match status" value="1"/>
</dbReference>
<evidence type="ECO:0000256" key="4">
    <source>
        <dbReference type="ARBA" id="ARBA00023204"/>
    </source>
</evidence>
<dbReference type="InterPro" id="IPR014762">
    <property type="entry name" value="DNA_mismatch_repair_CS"/>
</dbReference>
<dbReference type="Proteomes" id="UP001595907">
    <property type="component" value="Unassembled WGS sequence"/>
</dbReference>
<dbReference type="HAMAP" id="MF_00149">
    <property type="entry name" value="DNA_mis_repair"/>
    <property type="match status" value="1"/>
</dbReference>
<dbReference type="PANTHER" id="PTHR10073:SF12">
    <property type="entry name" value="DNA MISMATCH REPAIR PROTEIN MLH1"/>
    <property type="match status" value="1"/>
</dbReference>
<keyword evidence="4 5" id="KW-0234">DNA repair</keyword>
<dbReference type="CDD" id="cd16926">
    <property type="entry name" value="HATPase_MutL-MLH-PMS-like"/>
    <property type="match status" value="1"/>
</dbReference>
<dbReference type="CDD" id="cd00782">
    <property type="entry name" value="MutL_Trans"/>
    <property type="match status" value="1"/>
</dbReference>
<dbReference type="InterPro" id="IPR036890">
    <property type="entry name" value="HATPase_C_sf"/>
</dbReference>
<feature type="domain" description="MutL C-terminal dimerisation" evidence="6">
    <location>
        <begin position="425"/>
        <end position="567"/>
    </location>
</feature>
<comment type="caution">
    <text evidence="8">The sequence shown here is derived from an EMBL/GenBank/DDBJ whole genome shotgun (WGS) entry which is preliminary data.</text>
</comment>